<gene>
    <name evidence="1" type="ordered locus">SBI_03107</name>
</gene>
<sequence length="37" mass="3415">MVVRGRQSRTGSAAVDCAAAPVPAGSAAAADSAASPS</sequence>
<evidence type="ECO:0000313" key="1">
    <source>
        <dbReference type="EMBL" id="ADI06228.1"/>
    </source>
</evidence>
<name>D7C6L1_STRBB</name>
<dbReference type="HOGENOM" id="CLU_3348961_0_0_11"/>
<dbReference type="Proteomes" id="UP000000377">
    <property type="component" value="Chromosome"/>
</dbReference>
<proteinExistence type="predicted"/>
<accession>D7C6L1</accession>
<dbReference type="KEGG" id="sbh:SBI_03107"/>
<dbReference type="AlphaFoldDB" id="D7C6L1"/>
<evidence type="ECO:0000313" key="2">
    <source>
        <dbReference type="Proteomes" id="UP000000377"/>
    </source>
</evidence>
<keyword evidence="2" id="KW-1185">Reference proteome</keyword>
<protein>
    <submittedName>
        <fullName evidence="1">Uncharacterized protein</fullName>
    </submittedName>
</protein>
<organism evidence="1 2">
    <name type="scientific">Streptomyces bingchenggensis (strain BCW-1)</name>
    <dbReference type="NCBI Taxonomy" id="749414"/>
    <lineage>
        <taxon>Bacteria</taxon>
        <taxon>Bacillati</taxon>
        <taxon>Actinomycetota</taxon>
        <taxon>Actinomycetes</taxon>
        <taxon>Kitasatosporales</taxon>
        <taxon>Streptomycetaceae</taxon>
        <taxon>Streptomyces</taxon>
    </lineage>
</organism>
<dbReference type="EMBL" id="CP002047">
    <property type="protein sequence ID" value="ADI06228.1"/>
    <property type="molecule type" value="Genomic_DNA"/>
</dbReference>
<reference evidence="1 2" key="1">
    <citation type="journal article" date="2010" name="J. Bacteriol.">
        <title>Genome sequence of the milbemycin-producing bacterium Streptomyces bingchenggensis.</title>
        <authorList>
            <person name="Wang X.J."/>
            <person name="Yan Y.J."/>
            <person name="Zhang B."/>
            <person name="An J."/>
            <person name="Wang J.J."/>
            <person name="Tian J."/>
            <person name="Jiang L."/>
            <person name="Chen Y.H."/>
            <person name="Huang S.X."/>
            <person name="Yin M."/>
            <person name="Zhang J."/>
            <person name="Gao A.L."/>
            <person name="Liu C.X."/>
            <person name="Zhu Z.X."/>
            <person name="Xiang W.S."/>
        </authorList>
    </citation>
    <scope>NUCLEOTIDE SEQUENCE [LARGE SCALE GENOMIC DNA]</scope>
    <source>
        <strain evidence="1 2">BCW-1</strain>
    </source>
</reference>